<keyword evidence="6" id="KW-0687">Ribonucleoprotein</keyword>
<keyword evidence="5" id="KW-0496">Mitochondrion</keyword>
<dbReference type="Gene3D" id="6.10.250.3440">
    <property type="match status" value="1"/>
</dbReference>
<keyword evidence="4" id="KW-0689">Ribosomal protein</keyword>
<dbReference type="GO" id="GO:0005739">
    <property type="term" value="C:mitochondrion"/>
    <property type="evidence" value="ECO:0007669"/>
    <property type="project" value="UniProtKB-SubCell"/>
</dbReference>
<dbReference type="GO" id="GO:1990904">
    <property type="term" value="C:ribonucleoprotein complex"/>
    <property type="evidence" value="ECO:0007669"/>
    <property type="project" value="UniProtKB-KW"/>
</dbReference>
<dbReference type="OMA" id="FTDMFPI"/>
<name>S8BQT5_DACHA</name>
<proteinExistence type="inferred from homology"/>
<evidence type="ECO:0000256" key="1">
    <source>
        <dbReference type="ARBA" id="ARBA00004173"/>
    </source>
</evidence>
<gene>
    <name evidence="9" type="ORF">H072_8701</name>
</gene>
<reference evidence="9 10" key="1">
    <citation type="journal article" date="2013" name="PLoS Genet.">
        <title>Genomic mechanisms accounting for the adaptation to parasitism in nematode-trapping fungi.</title>
        <authorList>
            <person name="Meerupati T."/>
            <person name="Andersson K.M."/>
            <person name="Friman E."/>
            <person name="Kumar D."/>
            <person name="Tunlid A."/>
            <person name="Ahren D."/>
        </authorList>
    </citation>
    <scope>NUCLEOTIDE SEQUENCE [LARGE SCALE GENOMIC DNA]</scope>
    <source>
        <strain evidence="9 10">CBS 200.50</strain>
    </source>
</reference>
<dbReference type="STRING" id="1284197.S8BQT5"/>
<evidence type="ECO:0000256" key="8">
    <source>
        <dbReference type="SAM" id="MobiDB-lite"/>
    </source>
</evidence>
<dbReference type="EMBL" id="AQGS01000630">
    <property type="protein sequence ID" value="EPS37612.1"/>
    <property type="molecule type" value="Genomic_DNA"/>
</dbReference>
<comment type="caution">
    <text evidence="9">The sequence shown here is derived from an EMBL/GenBank/DDBJ whole genome shotgun (WGS) entry which is preliminary data.</text>
</comment>
<evidence type="ECO:0000256" key="7">
    <source>
        <dbReference type="ARBA" id="ARBA00035192"/>
    </source>
</evidence>
<dbReference type="PANTHER" id="PTHR39150">
    <property type="entry name" value="54S RIBOSOMAL PROTEIN L28, MITOCHONDRIAL"/>
    <property type="match status" value="1"/>
</dbReference>
<dbReference type="GO" id="GO:0003735">
    <property type="term" value="F:structural constituent of ribosome"/>
    <property type="evidence" value="ECO:0007669"/>
    <property type="project" value="InterPro"/>
</dbReference>
<evidence type="ECO:0000256" key="2">
    <source>
        <dbReference type="ARBA" id="ARBA00009360"/>
    </source>
</evidence>
<dbReference type="HOGENOM" id="CLU_090382_0_1_1"/>
<evidence type="ECO:0000256" key="6">
    <source>
        <dbReference type="ARBA" id="ARBA00023274"/>
    </source>
</evidence>
<evidence type="ECO:0000313" key="9">
    <source>
        <dbReference type="EMBL" id="EPS37612.1"/>
    </source>
</evidence>
<comment type="subcellular location">
    <subcellularLocation>
        <location evidence="1">Mitochondrion</location>
    </subcellularLocation>
</comment>
<feature type="region of interest" description="Disordered" evidence="8">
    <location>
        <begin position="143"/>
        <end position="172"/>
    </location>
</feature>
<evidence type="ECO:0000256" key="4">
    <source>
        <dbReference type="ARBA" id="ARBA00022980"/>
    </source>
</evidence>
<dbReference type="InterPro" id="IPR042831">
    <property type="entry name" value="Ribosomal_mL40_fung"/>
</dbReference>
<dbReference type="InterPro" id="IPR019192">
    <property type="entry name" value="Ribosomal_mL40"/>
</dbReference>
<dbReference type="GO" id="GO:0005840">
    <property type="term" value="C:ribosome"/>
    <property type="evidence" value="ECO:0007669"/>
    <property type="project" value="UniProtKB-KW"/>
</dbReference>
<reference evidence="10" key="2">
    <citation type="submission" date="2013-04" db="EMBL/GenBank/DDBJ databases">
        <title>Genomic mechanisms accounting for the adaptation to parasitism in nematode-trapping fungi.</title>
        <authorList>
            <person name="Ahren D.G."/>
        </authorList>
    </citation>
    <scope>NUCLEOTIDE SEQUENCE [LARGE SCALE GENOMIC DNA]</scope>
    <source>
        <strain evidence="10">CBS 200.50</strain>
    </source>
</reference>
<sequence>MSISPLHRSILFSRLPSLASTRPTSPSSLHNAFQSLSLRATQSRSYARKRKTKGDKDPKIEMINYTLAHPIGGRPFKLSHMRNLRHWTIQQAWLLFKHKQKKQRELELERQYNKIHDACEELKRCDERLYRIATDRKGVGTFPMEMRIPTDTPPRGGFNEAWKRPKEKVSRR</sequence>
<dbReference type="GO" id="GO:0032543">
    <property type="term" value="P:mitochondrial translation"/>
    <property type="evidence" value="ECO:0007669"/>
    <property type="project" value="InterPro"/>
</dbReference>
<keyword evidence="3" id="KW-0809">Transit peptide</keyword>
<evidence type="ECO:0000313" key="10">
    <source>
        <dbReference type="Proteomes" id="UP000015100"/>
    </source>
</evidence>
<comment type="similarity">
    <text evidence="2">Belongs to the mitochondrion-specific ribosomal protein mL40 family.</text>
</comment>
<evidence type="ECO:0000256" key="3">
    <source>
        <dbReference type="ARBA" id="ARBA00022946"/>
    </source>
</evidence>
<accession>S8BQT5</accession>
<dbReference type="Pfam" id="PF09812">
    <property type="entry name" value="MRP-L28"/>
    <property type="match status" value="1"/>
</dbReference>
<dbReference type="Proteomes" id="UP000015100">
    <property type="component" value="Unassembled WGS sequence"/>
</dbReference>
<feature type="compositionally biased region" description="Basic and acidic residues" evidence="8">
    <location>
        <begin position="161"/>
        <end position="172"/>
    </location>
</feature>
<dbReference type="eggNOG" id="KOG4778">
    <property type="taxonomic scope" value="Eukaryota"/>
</dbReference>
<dbReference type="PANTHER" id="PTHR39150:SF1">
    <property type="entry name" value="LARGE RIBOSOMAL SUBUNIT PROTEIN ML40"/>
    <property type="match status" value="1"/>
</dbReference>
<dbReference type="OrthoDB" id="2098203at2759"/>
<evidence type="ECO:0000256" key="5">
    <source>
        <dbReference type="ARBA" id="ARBA00023128"/>
    </source>
</evidence>
<keyword evidence="10" id="KW-1185">Reference proteome</keyword>
<dbReference type="AlphaFoldDB" id="S8BQT5"/>
<organism evidence="9 10">
    <name type="scientific">Dactylellina haptotyla (strain CBS 200.50)</name>
    <name type="common">Nematode-trapping fungus</name>
    <name type="synonym">Monacrosporium haptotylum</name>
    <dbReference type="NCBI Taxonomy" id="1284197"/>
    <lineage>
        <taxon>Eukaryota</taxon>
        <taxon>Fungi</taxon>
        <taxon>Dikarya</taxon>
        <taxon>Ascomycota</taxon>
        <taxon>Pezizomycotina</taxon>
        <taxon>Orbiliomycetes</taxon>
        <taxon>Orbiliales</taxon>
        <taxon>Orbiliaceae</taxon>
        <taxon>Dactylellina</taxon>
    </lineage>
</organism>
<protein>
    <recommendedName>
        <fullName evidence="7">Large ribosomal subunit protein mL40</fullName>
    </recommendedName>
</protein>